<dbReference type="InterPro" id="IPR045018">
    <property type="entry name" value="Azg-like"/>
</dbReference>
<dbReference type="Pfam" id="PF00860">
    <property type="entry name" value="Xan_ur_permease"/>
    <property type="match status" value="1"/>
</dbReference>
<feature type="transmembrane region" description="Helical" evidence="9">
    <location>
        <begin position="402"/>
        <end position="420"/>
    </location>
</feature>
<evidence type="ECO:0000256" key="4">
    <source>
        <dbReference type="ARBA" id="ARBA00022475"/>
    </source>
</evidence>
<accession>A0A8A4TVD9</accession>
<feature type="transmembrane region" description="Helical" evidence="9">
    <location>
        <begin position="80"/>
        <end position="100"/>
    </location>
</feature>
<keyword evidence="3 8" id="KW-0813">Transport</keyword>
<evidence type="ECO:0000256" key="5">
    <source>
        <dbReference type="ARBA" id="ARBA00022692"/>
    </source>
</evidence>
<evidence type="ECO:0000256" key="8">
    <source>
        <dbReference type="PIRNR" id="PIRNR005353"/>
    </source>
</evidence>
<feature type="transmembrane region" description="Helical" evidence="9">
    <location>
        <begin position="240"/>
        <end position="264"/>
    </location>
</feature>
<feature type="transmembrane region" description="Helical" evidence="9">
    <location>
        <begin position="136"/>
        <end position="156"/>
    </location>
</feature>
<comment type="similarity">
    <text evidence="2 8">Belongs to the nucleobase:cation symporter-2 (NCS2) (TC 2.A.40) family. Azg-like subfamily.</text>
</comment>
<dbReference type="InterPro" id="IPR006043">
    <property type="entry name" value="NCS2"/>
</dbReference>
<keyword evidence="4 8" id="KW-1003">Cell membrane</keyword>
<dbReference type="Proteomes" id="UP000663929">
    <property type="component" value="Chromosome"/>
</dbReference>
<evidence type="ECO:0000313" key="11">
    <source>
        <dbReference type="Proteomes" id="UP000663929"/>
    </source>
</evidence>
<comment type="subcellular location">
    <subcellularLocation>
        <location evidence="1 8">Cell membrane</location>
        <topology evidence="1 8">Multi-pass membrane protein</topology>
    </subcellularLocation>
</comment>
<dbReference type="AlphaFoldDB" id="A0A8A4TVD9"/>
<dbReference type="PANTHER" id="PTHR43337">
    <property type="entry name" value="XANTHINE/URACIL PERMEASE C887.17-RELATED"/>
    <property type="match status" value="1"/>
</dbReference>
<evidence type="ECO:0000256" key="7">
    <source>
        <dbReference type="ARBA" id="ARBA00023136"/>
    </source>
</evidence>
<dbReference type="KEGG" id="scor:J3U87_11810"/>
<sequence length="451" mass="46855">MLDRFFGISDAHSTVHREIRAGMTTFLTMAYILFLNPSILGQAISLPNGDAGPQLLTATALAAAFGSLVMGLAARRPYALAPGMGLNAYFAFSVVLGMGIPWQTALGAVFLSGLAFIVISFSGLRHLLIAAIPKSLKLAISAGIGAFLAMIGFVNAKLVTDHPVTLVSMGDWMKPETLIAMAGLILVAALLVLSVRGALFLAIVGTSVLAIATGAPVFDGASFGGFTQGLLHLPAWPSDLFLAMDLAGALEMGALSICFTFLIVDFFDTTGTLVALSHKAGFAADLDKPAGPTSKTMRFAFGTDALATCFGALFGTSSTTTYIESAAGIEEGGKTGLTAVTVALLFLASLFLWPLASAVPAAATAPALIAIGAMMFFNVTHIEWKDPAESLPALLTILGMPMTYSITNGITLGLVSYSLIHLFTGRAARVPILCHFLSGLLLARMLWLGAA</sequence>
<protein>
    <submittedName>
        <fullName evidence="10">NCS2 family permease</fullName>
    </submittedName>
</protein>
<keyword evidence="6 8" id="KW-1133">Transmembrane helix</keyword>
<dbReference type="EMBL" id="CP071793">
    <property type="protein sequence ID" value="QTD53138.1"/>
    <property type="molecule type" value="Genomic_DNA"/>
</dbReference>
<feature type="transmembrane region" description="Helical" evidence="9">
    <location>
        <begin position="176"/>
        <end position="193"/>
    </location>
</feature>
<feature type="transmembrane region" description="Helical" evidence="9">
    <location>
        <begin position="106"/>
        <end position="124"/>
    </location>
</feature>
<evidence type="ECO:0000256" key="2">
    <source>
        <dbReference type="ARBA" id="ARBA00005697"/>
    </source>
</evidence>
<dbReference type="GO" id="GO:0005345">
    <property type="term" value="F:purine nucleobase transmembrane transporter activity"/>
    <property type="evidence" value="ECO:0007669"/>
    <property type="project" value="TreeGrafter"/>
</dbReference>
<evidence type="ECO:0000256" key="1">
    <source>
        <dbReference type="ARBA" id="ARBA00004651"/>
    </source>
</evidence>
<dbReference type="PIRSF" id="PIRSF005353">
    <property type="entry name" value="PbuG"/>
    <property type="match status" value="1"/>
</dbReference>
<keyword evidence="5 8" id="KW-0812">Transmembrane</keyword>
<feature type="transmembrane region" description="Helical" evidence="9">
    <location>
        <begin position="363"/>
        <end position="382"/>
    </location>
</feature>
<name>A0A8A4TVD9_SULCO</name>
<feature type="transmembrane region" description="Helical" evidence="9">
    <location>
        <begin position="305"/>
        <end position="323"/>
    </location>
</feature>
<evidence type="ECO:0000256" key="6">
    <source>
        <dbReference type="ARBA" id="ARBA00022989"/>
    </source>
</evidence>
<feature type="transmembrane region" description="Helical" evidence="9">
    <location>
        <begin position="198"/>
        <end position="218"/>
    </location>
</feature>
<dbReference type="GO" id="GO:0005886">
    <property type="term" value="C:plasma membrane"/>
    <property type="evidence" value="ECO:0007669"/>
    <property type="project" value="UniProtKB-SubCell"/>
</dbReference>
<proteinExistence type="inferred from homology"/>
<feature type="transmembrane region" description="Helical" evidence="9">
    <location>
        <begin position="21"/>
        <end position="43"/>
    </location>
</feature>
<dbReference type="InterPro" id="IPR026033">
    <property type="entry name" value="Azg-like_bact_archaea"/>
</dbReference>
<organism evidence="10 11">
    <name type="scientific">Sulfidibacter corallicola</name>
    <dbReference type="NCBI Taxonomy" id="2818388"/>
    <lineage>
        <taxon>Bacteria</taxon>
        <taxon>Pseudomonadati</taxon>
        <taxon>Acidobacteriota</taxon>
        <taxon>Holophagae</taxon>
        <taxon>Acanthopleuribacterales</taxon>
        <taxon>Acanthopleuribacteraceae</taxon>
        <taxon>Sulfidibacter</taxon>
    </lineage>
</organism>
<feature type="transmembrane region" description="Helical" evidence="9">
    <location>
        <begin position="55"/>
        <end position="73"/>
    </location>
</feature>
<feature type="transmembrane region" description="Helical" evidence="9">
    <location>
        <begin position="335"/>
        <end position="356"/>
    </location>
</feature>
<reference evidence="10" key="1">
    <citation type="submission" date="2021-03" db="EMBL/GenBank/DDBJ databases">
        <title>Acanthopleuribacteraceae sp. M133.</title>
        <authorList>
            <person name="Wang G."/>
        </authorList>
    </citation>
    <scope>NUCLEOTIDE SEQUENCE</scope>
    <source>
        <strain evidence="10">M133</strain>
    </source>
</reference>
<evidence type="ECO:0000313" key="10">
    <source>
        <dbReference type="EMBL" id="QTD53138.1"/>
    </source>
</evidence>
<dbReference type="PANTHER" id="PTHR43337:SF1">
    <property type="entry name" value="XANTHINE_URACIL PERMEASE C887.17-RELATED"/>
    <property type="match status" value="1"/>
</dbReference>
<keyword evidence="7 8" id="KW-0472">Membrane</keyword>
<dbReference type="RefSeq" id="WP_237383236.1">
    <property type="nucleotide sequence ID" value="NZ_CP071793.1"/>
</dbReference>
<gene>
    <name evidence="10" type="ORF">J3U87_11810</name>
</gene>
<evidence type="ECO:0000256" key="3">
    <source>
        <dbReference type="ARBA" id="ARBA00022448"/>
    </source>
</evidence>
<evidence type="ECO:0000256" key="9">
    <source>
        <dbReference type="SAM" id="Phobius"/>
    </source>
</evidence>
<feature type="transmembrane region" description="Helical" evidence="9">
    <location>
        <begin position="432"/>
        <end position="450"/>
    </location>
</feature>
<keyword evidence="11" id="KW-1185">Reference proteome</keyword>